<evidence type="ECO:0000256" key="7">
    <source>
        <dbReference type="ARBA" id="ARBA00024197"/>
    </source>
</evidence>
<evidence type="ECO:0000256" key="6">
    <source>
        <dbReference type="ARBA" id="ARBA00023186"/>
    </source>
</evidence>
<gene>
    <name evidence="11" type="ORF">A9D14_08915</name>
</gene>
<dbReference type="PANTHER" id="PTHR38035">
    <property type="entry name" value="UPF0070 PROTEIN YFGM"/>
    <property type="match status" value="1"/>
</dbReference>
<keyword evidence="4 9" id="KW-1133">Transmembrane helix</keyword>
<dbReference type="GO" id="GO:0005886">
    <property type="term" value="C:plasma membrane"/>
    <property type="evidence" value="ECO:0007669"/>
    <property type="project" value="UniProtKB-SubCell"/>
</dbReference>
<evidence type="ECO:0000256" key="4">
    <source>
        <dbReference type="ARBA" id="ARBA00022989"/>
    </source>
</evidence>
<comment type="similarity">
    <text evidence="7">Belongs to the YfgM family.</text>
</comment>
<evidence type="ECO:0000313" key="12">
    <source>
        <dbReference type="Proteomes" id="UP000195807"/>
    </source>
</evidence>
<feature type="transmembrane region" description="Helical" evidence="9">
    <location>
        <begin position="49"/>
        <end position="67"/>
    </location>
</feature>
<proteinExistence type="inferred from homology"/>
<evidence type="ECO:0000256" key="3">
    <source>
        <dbReference type="ARBA" id="ARBA00022692"/>
    </source>
</evidence>
<organism evidence="11 12">
    <name type="scientific">Croceicoccus marinus</name>
    <dbReference type="NCBI Taxonomy" id="450378"/>
    <lineage>
        <taxon>Bacteria</taxon>
        <taxon>Pseudomonadati</taxon>
        <taxon>Pseudomonadota</taxon>
        <taxon>Alphaproteobacteria</taxon>
        <taxon>Sphingomonadales</taxon>
        <taxon>Erythrobacteraceae</taxon>
        <taxon>Croceicoccus</taxon>
    </lineage>
</organism>
<feature type="domain" description="Ancillary SecYEG translocon subunit/Cell division coordinator CpoB TPR" evidence="10">
    <location>
        <begin position="42"/>
        <end position="207"/>
    </location>
</feature>
<evidence type="ECO:0000256" key="8">
    <source>
        <dbReference type="ARBA" id="ARBA00024235"/>
    </source>
</evidence>
<dbReference type="InterPro" id="IPR026039">
    <property type="entry name" value="YfgM"/>
</dbReference>
<dbReference type="KEGG" id="cman:A9D14_08915"/>
<dbReference type="InterPro" id="IPR018704">
    <property type="entry name" value="SecYEG/CpoB_TPR"/>
</dbReference>
<dbReference type="RefSeq" id="WP_066848693.1">
    <property type="nucleotide sequence ID" value="NZ_CP019602.1"/>
</dbReference>
<accession>A0A1Z1FEX1</accession>
<keyword evidence="3 9" id="KW-0812">Transmembrane</keyword>
<protein>
    <recommendedName>
        <fullName evidence="8">Ancillary SecYEG translocon subunit</fullName>
    </recommendedName>
</protein>
<dbReference type="Pfam" id="PF09976">
    <property type="entry name" value="TPR_21"/>
    <property type="match status" value="1"/>
</dbReference>
<evidence type="ECO:0000256" key="5">
    <source>
        <dbReference type="ARBA" id="ARBA00023136"/>
    </source>
</evidence>
<name>A0A1Z1FEX1_9SPHN</name>
<dbReference type="GO" id="GO:0044877">
    <property type="term" value="F:protein-containing complex binding"/>
    <property type="evidence" value="ECO:0007669"/>
    <property type="project" value="InterPro"/>
</dbReference>
<dbReference type="Proteomes" id="UP000195807">
    <property type="component" value="Chromosome"/>
</dbReference>
<reference evidence="11 12" key="1">
    <citation type="submission" date="2017-01" db="EMBL/GenBank/DDBJ databases">
        <title>Complete genome sequence of esterase-producing bacterium Croceicoccus marinus E4A9.</title>
        <authorList>
            <person name="Wu Y.-H."/>
            <person name="Cheng H."/>
            <person name="Xu L."/>
            <person name="Huo Y.-Y."/>
            <person name="Wang C.-S."/>
            <person name="Xu X.-W."/>
        </authorList>
    </citation>
    <scope>NUCLEOTIDE SEQUENCE [LARGE SCALE GENOMIC DNA]</scope>
    <source>
        <strain evidence="11 12">E4A9</strain>
    </source>
</reference>
<keyword evidence="2" id="KW-1003">Cell membrane</keyword>
<evidence type="ECO:0000313" key="11">
    <source>
        <dbReference type="EMBL" id="ARU17378.1"/>
    </source>
</evidence>
<dbReference type="PANTHER" id="PTHR38035:SF1">
    <property type="entry name" value="ANCILLARY SECYEG TRANSLOCON SUBUNIT"/>
    <property type="match status" value="1"/>
</dbReference>
<sequence>MALSPANSSKSIEKAELRQRAQEDVFRREVDEAVRQDTISGFLRKWGKLLIVAIVLLLAALGAWAWWHHKTTTEAEADAVELTLAIDQLEAGNLQAAAEKASGLTGADTPAAYRAPAQFLAAAAAQEEGNAEEAIRLFDAVANDDDIPQPFRDLAAIRAVSVNYDEMDPQQVIDRLKPLAVPGNPWFGSAGEMVGLAYVEQGKADLAGPLFAEIARDEEQPETVRARARQLAGLFGTDAVDDAQAIVDQIASGGAAPQ</sequence>
<keyword evidence="6" id="KW-0143">Chaperone</keyword>
<evidence type="ECO:0000256" key="9">
    <source>
        <dbReference type="SAM" id="Phobius"/>
    </source>
</evidence>
<dbReference type="STRING" id="450378.GCA_001661675_01788"/>
<dbReference type="EMBL" id="CP019602">
    <property type="protein sequence ID" value="ARU17378.1"/>
    <property type="molecule type" value="Genomic_DNA"/>
</dbReference>
<evidence type="ECO:0000256" key="1">
    <source>
        <dbReference type="ARBA" id="ARBA00004401"/>
    </source>
</evidence>
<dbReference type="InterPro" id="IPR011990">
    <property type="entry name" value="TPR-like_helical_dom_sf"/>
</dbReference>
<keyword evidence="12" id="KW-1185">Reference proteome</keyword>
<comment type="subcellular location">
    <subcellularLocation>
        <location evidence="1">Cell membrane</location>
        <topology evidence="1">Single-pass type II membrane protein</topology>
    </subcellularLocation>
</comment>
<dbReference type="OrthoDB" id="7173339at2"/>
<keyword evidence="5 9" id="KW-0472">Membrane</keyword>
<evidence type="ECO:0000259" key="10">
    <source>
        <dbReference type="Pfam" id="PF09976"/>
    </source>
</evidence>
<evidence type="ECO:0000256" key="2">
    <source>
        <dbReference type="ARBA" id="ARBA00022475"/>
    </source>
</evidence>
<dbReference type="Gene3D" id="1.25.40.10">
    <property type="entry name" value="Tetratricopeptide repeat domain"/>
    <property type="match status" value="1"/>
</dbReference>
<dbReference type="AlphaFoldDB" id="A0A1Z1FEX1"/>